<keyword evidence="2" id="KW-1185">Reference proteome</keyword>
<evidence type="ECO:0000313" key="1">
    <source>
        <dbReference type="EMBL" id="KAK4141534.1"/>
    </source>
</evidence>
<comment type="caution">
    <text evidence="1">The sequence shown here is derived from an EMBL/GenBank/DDBJ whole genome shotgun (WGS) entry which is preliminary data.</text>
</comment>
<sequence>MATLEFTRSKPWGKDRRFFDVKIKFSANGVTSDVLAFNEVIIPYVPPPPQMERKAAKYGKEFIYASTSPLVIDDPEPQPLLL</sequence>
<dbReference type="GeneID" id="87818173"/>
<gene>
    <name evidence="1" type="ORF">C8A04DRAFT_30905</name>
</gene>
<proteinExistence type="predicted"/>
<organism evidence="1 2">
    <name type="scientific">Dichotomopilus funicola</name>
    <dbReference type="NCBI Taxonomy" id="1934379"/>
    <lineage>
        <taxon>Eukaryota</taxon>
        <taxon>Fungi</taxon>
        <taxon>Dikarya</taxon>
        <taxon>Ascomycota</taxon>
        <taxon>Pezizomycotina</taxon>
        <taxon>Sordariomycetes</taxon>
        <taxon>Sordariomycetidae</taxon>
        <taxon>Sordariales</taxon>
        <taxon>Chaetomiaceae</taxon>
        <taxon>Dichotomopilus</taxon>
    </lineage>
</organism>
<accession>A0AAN6ZL21</accession>
<evidence type="ECO:0000313" key="2">
    <source>
        <dbReference type="Proteomes" id="UP001302676"/>
    </source>
</evidence>
<dbReference type="AlphaFoldDB" id="A0AAN6ZL21"/>
<dbReference type="RefSeq" id="XP_062634905.1">
    <property type="nucleotide sequence ID" value="XM_062781560.1"/>
</dbReference>
<reference evidence="1" key="1">
    <citation type="journal article" date="2023" name="Mol. Phylogenet. Evol.">
        <title>Genome-scale phylogeny and comparative genomics of the fungal order Sordariales.</title>
        <authorList>
            <person name="Hensen N."/>
            <person name="Bonometti L."/>
            <person name="Westerberg I."/>
            <person name="Brannstrom I.O."/>
            <person name="Guillou S."/>
            <person name="Cros-Aarteil S."/>
            <person name="Calhoun S."/>
            <person name="Haridas S."/>
            <person name="Kuo A."/>
            <person name="Mondo S."/>
            <person name="Pangilinan J."/>
            <person name="Riley R."/>
            <person name="LaButti K."/>
            <person name="Andreopoulos B."/>
            <person name="Lipzen A."/>
            <person name="Chen C."/>
            <person name="Yan M."/>
            <person name="Daum C."/>
            <person name="Ng V."/>
            <person name="Clum A."/>
            <person name="Steindorff A."/>
            <person name="Ohm R.A."/>
            <person name="Martin F."/>
            <person name="Silar P."/>
            <person name="Natvig D.O."/>
            <person name="Lalanne C."/>
            <person name="Gautier V."/>
            <person name="Ament-Velasquez S.L."/>
            <person name="Kruys A."/>
            <person name="Hutchinson M.I."/>
            <person name="Powell A.J."/>
            <person name="Barry K."/>
            <person name="Miller A.N."/>
            <person name="Grigoriev I.V."/>
            <person name="Debuchy R."/>
            <person name="Gladieux P."/>
            <person name="Hiltunen Thoren M."/>
            <person name="Johannesson H."/>
        </authorList>
    </citation>
    <scope>NUCLEOTIDE SEQUENCE</scope>
    <source>
        <strain evidence="1">CBS 141.50</strain>
    </source>
</reference>
<reference evidence="1" key="2">
    <citation type="submission" date="2023-05" db="EMBL/GenBank/DDBJ databases">
        <authorList>
            <consortium name="Lawrence Berkeley National Laboratory"/>
            <person name="Steindorff A."/>
            <person name="Hensen N."/>
            <person name="Bonometti L."/>
            <person name="Westerberg I."/>
            <person name="Brannstrom I.O."/>
            <person name="Guillou S."/>
            <person name="Cros-Aarteil S."/>
            <person name="Calhoun S."/>
            <person name="Haridas S."/>
            <person name="Kuo A."/>
            <person name="Mondo S."/>
            <person name="Pangilinan J."/>
            <person name="Riley R."/>
            <person name="Labutti K."/>
            <person name="Andreopoulos B."/>
            <person name="Lipzen A."/>
            <person name="Chen C."/>
            <person name="Yanf M."/>
            <person name="Daum C."/>
            <person name="Ng V."/>
            <person name="Clum A."/>
            <person name="Ohm R."/>
            <person name="Martin F."/>
            <person name="Silar P."/>
            <person name="Natvig D."/>
            <person name="Lalanne C."/>
            <person name="Gautier V."/>
            <person name="Ament-Velasquez S.L."/>
            <person name="Kruys A."/>
            <person name="Hutchinson M.I."/>
            <person name="Powell A.J."/>
            <person name="Barry K."/>
            <person name="Miller A.N."/>
            <person name="Grigoriev I.V."/>
            <person name="Debuchy R."/>
            <person name="Gladieux P."/>
            <person name="Thoren M.H."/>
            <person name="Johannesson H."/>
        </authorList>
    </citation>
    <scope>NUCLEOTIDE SEQUENCE</scope>
    <source>
        <strain evidence="1">CBS 141.50</strain>
    </source>
</reference>
<dbReference type="Proteomes" id="UP001302676">
    <property type="component" value="Unassembled WGS sequence"/>
</dbReference>
<protein>
    <submittedName>
        <fullName evidence="1">Uncharacterized protein</fullName>
    </submittedName>
</protein>
<dbReference type="EMBL" id="MU853610">
    <property type="protein sequence ID" value="KAK4141534.1"/>
    <property type="molecule type" value="Genomic_DNA"/>
</dbReference>
<name>A0AAN6ZL21_9PEZI</name>